<organism evidence="6 7">
    <name type="scientific">Ciona savignyi</name>
    <name type="common">Pacific transparent sea squirt</name>
    <dbReference type="NCBI Taxonomy" id="51511"/>
    <lineage>
        <taxon>Eukaryota</taxon>
        <taxon>Metazoa</taxon>
        <taxon>Chordata</taxon>
        <taxon>Tunicata</taxon>
        <taxon>Ascidiacea</taxon>
        <taxon>Phlebobranchia</taxon>
        <taxon>Cionidae</taxon>
        <taxon>Ciona</taxon>
    </lineage>
</organism>
<keyword evidence="3 5" id="KW-1133">Transmembrane helix</keyword>
<evidence type="ECO:0000313" key="6">
    <source>
        <dbReference type="Ensembl" id="ENSCSAVP00000000246.1"/>
    </source>
</evidence>
<dbReference type="InParanoid" id="H2Y4J8"/>
<dbReference type="Pfam" id="PF00083">
    <property type="entry name" value="Sugar_tr"/>
    <property type="match status" value="1"/>
</dbReference>
<dbReference type="PANTHER" id="PTHR23503">
    <property type="entry name" value="SOLUTE CARRIER FAMILY 2"/>
    <property type="match status" value="1"/>
</dbReference>
<keyword evidence="7" id="KW-1185">Reference proteome</keyword>
<reference evidence="7" key="1">
    <citation type="submission" date="2003-08" db="EMBL/GenBank/DDBJ databases">
        <authorList>
            <person name="Birren B."/>
            <person name="Nusbaum C."/>
            <person name="Abebe A."/>
            <person name="Abouelleil A."/>
            <person name="Adekoya E."/>
            <person name="Ait-zahra M."/>
            <person name="Allen N."/>
            <person name="Allen T."/>
            <person name="An P."/>
            <person name="Anderson M."/>
            <person name="Anderson S."/>
            <person name="Arachchi H."/>
            <person name="Armbruster J."/>
            <person name="Bachantsang P."/>
            <person name="Baldwin J."/>
            <person name="Barry A."/>
            <person name="Bayul T."/>
            <person name="Blitshsteyn B."/>
            <person name="Bloom T."/>
            <person name="Blye J."/>
            <person name="Boguslavskiy L."/>
            <person name="Borowsky M."/>
            <person name="Boukhgalter B."/>
            <person name="Brunache A."/>
            <person name="Butler J."/>
            <person name="Calixte N."/>
            <person name="Calvo S."/>
            <person name="Camarata J."/>
            <person name="Campo K."/>
            <person name="Chang J."/>
            <person name="Cheshatsang Y."/>
            <person name="Citroen M."/>
            <person name="Collymore A."/>
            <person name="Considine T."/>
            <person name="Cook A."/>
            <person name="Cooke P."/>
            <person name="Corum B."/>
            <person name="Cuomo C."/>
            <person name="David R."/>
            <person name="Dawoe T."/>
            <person name="Degray S."/>
            <person name="Dodge S."/>
            <person name="Dooley K."/>
            <person name="Dorje P."/>
            <person name="Dorjee K."/>
            <person name="Dorris L."/>
            <person name="Duffey N."/>
            <person name="Dupes A."/>
            <person name="Elkins T."/>
            <person name="Engels R."/>
            <person name="Erickson J."/>
            <person name="Farina A."/>
            <person name="Faro S."/>
            <person name="Ferreira P."/>
            <person name="Fischer H."/>
            <person name="Fitzgerald M."/>
            <person name="Foley K."/>
            <person name="Gage D."/>
            <person name="Galagan J."/>
            <person name="Gearin G."/>
            <person name="Gnerre S."/>
            <person name="Gnirke A."/>
            <person name="Goyette A."/>
            <person name="Graham J."/>
            <person name="Grandbois E."/>
            <person name="Gyaltsen K."/>
            <person name="Hafez N."/>
            <person name="Hagopian D."/>
            <person name="Hagos B."/>
            <person name="Hall J."/>
            <person name="Hatcher B."/>
            <person name="Heller A."/>
            <person name="Higgins H."/>
            <person name="Honan T."/>
            <person name="Horn A."/>
            <person name="Houde N."/>
            <person name="Hughes L."/>
            <person name="Hulme W."/>
            <person name="Husby E."/>
            <person name="Iliev I."/>
            <person name="Jaffe D."/>
            <person name="Jones C."/>
            <person name="Kamal M."/>
            <person name="Kamat A."/>
            <person name="Kamvysselis M."/>
            <person name="Karlsson E."/>
            <person name="Kells C."/>
            <person name="Kieu A."/>
            <person name="Kisner P."/>
            <person name="Kodira C."/>
            <person name="Kulbokas E."/>
            <person name="Labutti K."/>
            <person name="Lama D."/>
            <person name="Landers T."/>
            <person name="Leger J."/>
            <person name="Levine S."/>
            <person name="Lewis D."/>
            <person name="Lewis T."/>
            <person name="Lindblad-toh K."/>
            <person name="Liu X."/>
            <person name="Lokyitsang T."/>
            <person name="Lokyitsang Y."/>
            <person name="Lucien O."/>
            <person name="Lui A."/>
            <person name="Ma L.J."/>
            <person name="Mabbitt R."/>
            <person name="Macdonald J."/>
            <person name="Maclean C."/>
            <person name="Major J."/>
            <person name="Manning J."/>
            <person name="Marabella R."/>
            <person name="Maru K."/>
            <person name="Matthews C."/>
            <person name="Mauceli E."/>
            <person name="Mccarthy M."/>
            <person name="Mcdonough S."/>
            <person name="Mcghee T."/>
            <person name="Meldrim J."/>
            <person name="Meneus L."/>
            <person name="Mesirov J."/>
            <person name="Mihalev A."/>
            <person name="Mihova T."/>
            <person name="Mikkelsen T."/>
            <person name="Mlenga V."/>
            <person name="Moru K."/>
            <person name="Mozes J."/>
            <person name="Mulrain L."/>
            <person name="Munson G."/>
            <person name="Naylor J."/>
            <person name="Newes C."/>
            <person name="Nguyen C."/>
            <person name="Nguyen N."/>
            <person name="Nguyen T."/>
            <person name="Nicol R."/>
            <person name="Nielsen C."/>
            <person name="Nizzari M."/>
            <person name="Norbu C."/>
            <person name="Norbu N."/>
            <person name="O'donnell P."/>
            <person name="Okoawo O."/>
            <person name="O'leary S."/>
            <person name="Omotosho B."/>
            <person name="O'neill K."/>
            <person name="Osman S."/>
            <person name="Parker S."/>
            <person name="Perrin D."/>
            <person name="Phunkhang P."/>
            <person name="Piqani B."/>
            <person name="Purcell S."/>
            <person name="Rachupka T."/>
            <person name="Ramasamy U."/>
            <person name="Rameau R."/>
            <person name="Ray V."/>
            <person name="Raymond C."/>
            <person name="Retta R."/>
            <person name="Richardson S."/>
            <person name="Rise C."/>
            <person name="Rodriguez J."/>
            <person name="Rogers J."/>
            <person name="Rogov P."/>
            <person name="Rutman M."/>
            <person name="Schupbach R."/>
            <person name="Seaman C."/>
            <person name="Settipalli S."/>
            <person name="Sharpe T."/>
            <person name="Sheridan J."/>
            <person name="Sherpa N."/>
            <person name="Shi J."/>
            <person name="Smirnov S."/>
            <person name="Smith C."/>
            <person name="Sougnez C."/>
            <person name="Spencer B."/>
            <person name="Stalker J."/>
            <person name="Stange-thomann N."/>
            <person name="Stavropoulos S."/>
            <person name="Stetson K."/>
            <person name="Stone C."/>
            <person name="Stone S."/>
            <person name="Stubbs M."/>
            <person name="Talamas J."/>
            <person name="Tchuinga P."/>
            <person name="Tenzing P."/>
            <person name="Tesfaye S."/>
            <person name="Theodore J."/>
            <person name="Thoulutsang Y."/>
            <person name="Topham K."/>
            <person name="Towey S."/>
            <person name="Tsamla T."/>
            <person name="Tsomo N."/>
            <person name="Vallee D."/>
            <person name="Vassiliev H."/>
            <person name="Venkataraman V."/>
            <person name="Vinson J."/>
            <person name="Vo A."/>
            <person name="Wade C."/>
            <person name="Wang S."/>
            <person name="Wangchuk T."/>
            <person name="Wangdi T."/>
            <person name="Whittaker C."/>
            <person name="Wilkinson J."/>
            <person name="Wu Y."/>
            <person name="Wyman D."/>
            <person name="Yadav S."/>
            <person name="Yang S."/>
            <person name="Yang X."/>
            <person name="Yeager S."/>
            <person name="Yee E."/>
            <person name="Young G."/>
            <person name="Zainoun J."/>
            <person name="Zembeck L."/>
            <person name="Zimmer A."/>
            <person name="Zody M."/>
            <person name="Lander E."/>
        </authorList>
    </citation>
    <scope>NUCLEOTIDE SEQUENCE [LARGE SCALE GENOMIC DNA]</scope>
</reference>
<accession>H2Y4J8</accession>
<dbReference type="GO" id="GO:0070837">
    <property type="term" value="P:dehydroascorbic acid transport"/>
    <property type="evidence" value="ECO:0007669"/>
    <property type="project" value="TreeGrafter"/>
</dbReference>
<dbReference type="Gene3D" id="1.20.1250.20">
    <property type="entry name" value="MFS general substrate transporter like domains"/>
    <property type="match status" value="1"/>
</dbReference>
<reference evidence="6" key="3">
    <citation type="submission" date="2025-09" db="UniProtKB">
        <authorList>
            <consortium name="Ensembl"/>
        </authorList>
    </citation>
    <scope>IDENTIFICATION</scope>
</reference>
<evidence type="ECO:0000313" key="7">
    <source>
        <dbReference type="Proteomes" id="UP000007875"/>
    </source>
</evidence>
<evidence type="ECO:0008006" key="8">
    <source>
        <dbReference type="Google" id="ProtNLM"/>
    </source>
</evidence>
<evidence type="ECO:0000256" key="2">
    <source>
        <dbReference type="ARBA" id="ARBA00022692"/>
    </source>
</evidence>
<evidence type="ECO:0000256" key="1">
    <source>
        <dbReference type="ARBA" id="ARBA00004370"/>
    </source>
</evidence>
<evidence type="ECO:0000256" key="4">
    <source>
        <dbReference type="ARBA" id="ARBA00023136"/>
    </source>
</evidence>
<reference evidence="6" key="2">
    <citation type="submission" date="2025-08" db="UniProtKB">
        <authorList>
            <consortium name="Ensembl"/>
        </authorList>
    </citation>
    <scope>IDENTIFICATION</scope>
</reference>
<dbReference type="AlphaFoldDB" id="H2Y4J8"/>
<protein>
    <recommendedName>
        <fullName evidence="8">Major facilitator superfamily (MFS) profile domain-containing protein</fullName>
    </recommendedName>
</protein>
<feature type="transmembrane region" description="Helical" evidence="5">
    <location>
        <begin position="29"/>
        <end position="56"/>
    </location>
</feature>
<dbReference type="InterPro" id="IPR036259">
    <property type="entry name" value="MFS_trans_sf"/>
</dbReference>
<comment type="subcellular location">
    <subcellularLocation>
        <location evidence="1">Membrane</location>
    </subcellularLocation>
</comment>
<evidence type="ECO:0000256" key="5">
    <source>
        <dbReference type="SAM" id="Phobius"/>
    </source>
</evidence>
<dbReference type="InterPro" id="IPR005828">
    <property type="entry name" value="MFS_sugar_transport-like"/>
</dbReference>
<proteinExistence type="predicted"/>
<dbReference type="PANTHER" id="PTHR23503:SF132">
    <property type="entry name" value="SOLUTE CARRIER FAMILY 2, FACILITATED GLUCOSE TRANSPORTER MEMBER 5-LIKE"/>
    <property type="match status" value="1"/>
</dbReference>
<dbReference type="HOGENOM" id="CLU_2072302_0_0_1"/>
<feature type="transmembrane region" description="Helical" evidence="5">
    <location>
        <begin position="76"/>
        <end position="99"/>
    </location>
</feature>
<sequence>MLIFGNVVAITSMIIYTVATALQPSANWLSYVSVVGGVGIIFGFSIGPGPITLVILPEMLDQSARPTVMMTSGLTLWVGFTIVSVTTPYLFVSLFGFFLDQKKLLQSYSFTAASVIFY</sequence>
<dbReference type="GO" id="GO:0046323">
    <property type="term" value="P:D-glucose import"/>
    <property type="evidence" value="ECO:0007669"/>
    <property type="project" value="TreeGrafter"/>
</dbReference>
<dbReference type="GO" id="GO:0005886">
    <property type="term" value="C:plasma membrane"/>
    <property type="evidence" value="ECO:0007669"/>
    <property type="project" value="TreeGrafter"/>
</dbReference>
<dbReference type="GO" id="GO:0055056">
    <property type="term" value="F:D-glucose transmembrane transporter activity"/>
    <property type="evidence" value="ECO:0007669"/>
    <property type="project" value="TreeGrafter"/>
</dbReference>
<dbReference type="STRING" id="51511.ENSCSAVP00000000246"/>
<evidence type="ECO:0000256" key="3">
    <source>
        <dbReference type="ARBA" id="ARBA00022989"/>
    </source>
</evidence>
<keyword evidence="2 5" id="KW-0812">Transmembrane</keyword>
<feature type="transmembrane region" description="Helical" evidence="5">
    <location>
        <begin position="6"/>
        <end position="22"/>
    </location>
</feature>
<dbReference type="InterPro" id="IPR045263">
    <property type="entry name" value="GLUT"/>
</dbReference>
<keyword evidence="4 5" id="KW-0472">Membrane</keyword>
<dbReference type="Ensembl" id="ENSCSAVT00000000248.1">
    <property type="protein sequence ID" value="ENSCSAVP00000000246.1"/>
    <property type="gene ID" value="ENSCSAVG00000000136.1"/>
</dbReference>
<name>H2Y4J8_CIOSA</name>
<dbReference type="Proteomes" id="UP000007875">
    <property type="component" value="Unassembled WGS sequence"/>
</dbReference>